<feature type="region of interest" description="Disordered" evidence="1">
    <location>
        <begin position="431"/>
        <end position="472"/>
    </location>
</feature>
<evidence type="ECO:0000313" key="2">
    <source>
        <dbReference type="EMBL" id="KAK2600676.1"/>
    </source>
</evidence>
<feature type="region of interest" description="Disordered" evidence="1">
    <location>
        <begin position="1066"/>
        <end position="1115"/>
    </location>
</feature>
<feature type="compositionally biased region" description="Acidic residues" evidence="1">
    <location>
        <begin position="459"/>
        <end position="469"/>
    </location>
</feature>
<feature type="region of interest" description="Disordered" evidence="1">
    <location>
        <begin position="1014"/>
        <end position="1051"/>
    </location>
</feature>
<feature type="region of interest" description="Disordered" evidence="1">
    <location>
        <begin position="813"/>
        <end position="841"/>
    </location>
</feature>
<feature type="compositionally biased region" description="Basic and acidic residues" evidence="1">
    <location>
        <begin position="196"/>
        <end position="207"/>
    </location>
</feature>
<feature type="region of interest" description="Disordered" evidence="1">
    <location>
        <begin position="76"/>
        <end position="133"/>
    </location>
</feature>
<feature type="compositionally biased region" description="Acidic residues" evidence="1">
    <location>
        <begin position="771"/>
        <end position="784"/>
    </location>
</feature>
<sequence length="1132" mass="122322">MGNAPSKEPQGRSFHRLSKPRVASHQGTPPLLSPNGQLNTSNRSSDPGPDLFSIPYSTTATSTLSIDINRDEFNDSEKRNSFLSPPKPQRRLSLFRSKSSQESSERRRSRRNTVIGSPTLPSEPPAISRANSVNTNTLGAEPNVYGGLASPDSCPSAGLRASWAYDLSSYEAQRILSLVPEQMPGLPRNNTSTSLHEPKPDGIRRPAWRRDSLPVQPTSAAISRSNSEMSLHPPMRRRSIVQTPGVATRSVRPGLVSTRTSHRHSLPATPSISRQASFDGADCRVVSLPPLPPIPASFRATQDIPRVVTPTEGDYSTTGGFKFGTLRIINGSPDLTPDVSGPLGDKIDRFELPGASLGYFTKLPPREEKVISDSKPRHTQPFVQFATAEKLDESSSRSAKPAPTVRTEHNAPTLSVTVPSSKIEIISPLGLLSSPAEPEPKSPASPVLKTQSKPAAEDQLFEAEDESETELSTVEVLDVRVDPSARCVPSQCPGDASKPGEPVIERSDSGFVSNAVSVSSTSHSSLVKADSGYSSSVSLRSFRSGRKPVIVERDAVRSSTERARDATKVQGQEPLQVVERTSPAVNDGGSGDERPPTPPPKDDAFTMQAKPTVVEDGHAKPQSPGKKRIRQQLPAINTSRVDTRNLKKTESVPPTPASAKSDASESASSLSIASTSQKHGRLHRFLSLRGSTHSKPPLTVHVTHAVNDQVPSIPKDVEEKLHEHTGRFPMSAKRLALKSQLSQETLKTILSVGSLEITKEDELPPTPTFFDDTDDGLGEDEDTASGDAKEHSIRQTITSMQSNFKQAAASMIPNKKPSVSKAVPTRKEVSRPQSVHETAVKKSVAREGDFISHISASTSLGSNPYIATQAATDPQTQQRKSSGRSMTMTSSRESRQPLRTYSLSTMPLSGSAPSPGLLSPSSPTSRASSPSRKVKSPPPVSMTTRSLRKAPPPPPRSVHRPQNSDGLHEKSYEAGRDPASGPSLTPRTPSLNTQRSLDSVRRVVSIPGTLQYRTADWNPNTRQNSLGSHDLSLDSRRHNSSSTPTDVPGAQAYMNNPVLRRQSSIDGFRRNRPPGAHQSMGPSMSHGWSKPPSVHRRNMSTGSGPQHPMDNPPYRILHSYNSPAYRNAPIWG</sequence>
<feature type="region of interest" description="Disordered" evidence="1">
    <location>
        <begin position="182"/>
        <end position="207"/>
    </location>
</feature>
<dbReference type="AlphaFoldDB" id="A0AAD9S7W1"/>
<feature type="compositionally biased region" description="Low complexity" evidence="1">
    <location>
        <begin position="512"/>
        <end position="542"/>
    </location>
</feature>
<feature type="compositionally biased region" description="Low complexity" evidence="1">
    <location>
        <begin position="657"/>
        <end position="676"/>
    </location>
</feature>
<feature type="compositionally biased region" description="Basic and acidic residues" evidence="1">
    <location>
        <begin position="966"/>
        <end position="976"/>
    </location>
</feature>
<feature type="compositionally biased region" description="Polar residues" evidence="1">
    <location>
        <begin position="34"/>
        <end position="45"/>
    </location>
</feature>
<accession>A0AAD9S7W1</accession>
<keyword evidence="3" id="KW-1185">Reference proteome</keyword>
<feature type="compositionally biased region" description="Basic and acidic residues" evidence="1">
    <location>
        <begin position="591"/>
        <end position="604"/>
    </location>
</feature>
<feature type="compositionally biased region" description="Basic and acidic residues" evidence="1">
    <location>
        <begin position="641"/>
        <end position="650"/>
    </location>
</feature>
<feature type="region of interest" description="Disordered" evidence="1">
    <location>
        <begin position="485"/>
        <end position="682"/>
    </location>
</feature>
<protein>
    <submittedName>
        <fullName evidence="2">Uncharacterized protein</fullName>
    </submittedName>
</protein>
<comment type="caution">
    <text evidence="2">The sequence shown here is derived from an EMBL/GenBank/DDBJ whole genome shotgun (WGS) entry which is preliminary data.</text>
</comment>
<evidence type="ECO:0000256" key="1">
    <source>
        <dbReference type="SAM" id="MobiDB-lite"/>
    </source>
</evidence>
<feature type="region of interest" description="Disordered" evidence="1">
    <location>
        <begin position="213"/>
        <end position="232"/>
    </location>
</feature>
<feature type="compositionally biased region" description="Low complexity" evidence="1">
    <location>
        <begin position="907"/>
        <end position="931"/>
    </location>
</feature>
<feature type="compositionally biased region" description="Basic and acidic residues" evidence="1">
    <location>
        <begin position="549"/>
        <end position="567"/>
    </location>
</feature>
<reference evidence="2" key="1">
    <citation type="submission" date="2023-06" db="EMBL/GenBank/DDBJ databases">
        <authorList>
            <person name="Noh H."/>
        </authorList>
    </citation>
    <scope>NUCLEOTIDE SEQUENCE</scope>
    <source>
        <strain evidence="2">DUCC20226</strain>
    </source>
</reference>
<feature type="region of interest" description="Disordered" evidence="1">
    <location>
        <begin position="387"/>
        <end position="413"/>
    </location>
</feature>
<feature type="compositionally biased region" description="Polar residues" evidence="1">
    <location>
        <begin position="982"/>
        <end position="997"/>
    </location>
</feature>
<feature type="region of interest" description="Disordered" evidence="1">
    <location>
        <begin position="869"/>
        <end position="1002"/>
    </location>
</feature>
<feature type="compositionally biased region" description="Low complexity" evidence="1">
    <location>
        <begin position="869"/>
        <end position="891"/>
    </location>
</feature>
<organism evidence="2 3">
    <name type="scientific">Phomopsis amygdali</name>
    <name type="common">Fusicoccum amygdali</name>
    <dbReference type="NCBI Taxonomy" id="1214568"/>
    <lineage>
        <taxon>Eukaryota</taxon>
        <taxon>Fungi</taxon>
        <taxon>Dikarya</taxon>
        <taxon>Ascomycota</taxon>
        <taxon>Pezizomycotina</taxon>
        <taxon>Sordariomycetes</taxon>
        <taxon>Sordariomycetidae</taxon>
        <taxon>Diaporthales</taxon>
        <taxon>Diaporthaceae</taxon>
        <taxon>Diaporthe</taxon>
    </lineage>
</organism>
<evidence type="ECO:0000313" key="3">
    <source>
        <dbReference type="Proteomes" id="UP001265746"/>
    </source>
</evidence>
<proteinExistence type="predicted"/>
<feature type="region of interest" description="Disordered" evidence="1">
    <location>
        <begin position="761"/>
        <end position="790"/>
    </location>
</feature>
<feature type="region of interest" description="Disordered" evidence="1">
    <location>
        <begin position="244"/>
        <end position="274"/>
    </location>
</feature>
<feature type="compositionally biased region" description="Polar residues" evidence="1">
    <location>
        <begin position="1017"/>
        <end position="1027"/>
    </location>
</feature>
<dbReference type="EMBL" id="JAUJFL010000006">
    <property type="protein sequence ID" value="KAK2600676.1"/>
    <property type="molecule type" value="Genomic_DNA"/>
</dbReference>
<gene>
    <name evidence="2" type="ORF">N8I77_010194</name>
</gene>
<feature type="compositionally biased region" description="Polar residues" evidence="1">
    <location>
        <begin position="215"/>
        <end position="229"/>
    </location>
</feature>
<dbReference type="Proteomes" id="UP001265746">
    <property type="component" value="Unassembled WGS sequence"/>
</dbReference>
<feature type="compositionally biased region" description="Polar residues" evidence="1">
    <location>
        <begin position="897"/>
        <end position="906"/>
    </location>
</feature>
<name>A0AAD9S7W1_PHOAM</name>
<feature type="region of interest" description="Disordered" evidence="1">
    <location>
        <begin position="1"/>
        <end position="63"/>
    </location>
</feature>